<protein>
    <submittedName>
        <fullName evidence="4">Ankyrin repeat domain-containing protein</fullName>
    </submittedName>
</protein>
<organism evidence="4 5">
    <name type="scientific">Shewanella electrica</name>
    <dbReference type="NCBI Taxonomy" id="515560"/>
    <lineage>
        <taxon>Bacteria</taxon>
        <taxon>Pseudomonadati</taxon>
        <taxon>Pseudomonadota</taxon>
        <taxon>Gammaproteobacteria</taxon>
        <taxon>Alteromonadales</taxon>
        <taxon>Shewanellaceae</taxon>
        <taxon>Shewanella</taxon>
    </lineage>
</organism>
<dbReference type="Pfam" id="PF12796">
    <property type="entry name" value="Ank_2"/>
    <property type="match status" value="2"/>
</dbReference>
<dbReference type="InterPro" id="IPR002110">
    <property type="entry name" value="Ankyrin_rpt"/>
</dbReference>
<feature type="repeat" description="ANK" evidence="3">
    <location>
        <begin position="894"/>
        <end position="926"/>
    </location>
</feature>
<evidence type="ECO:0000256" key="2">
    <source>
        <dbReference type="ARBA" id="ARBA00023043"/>
    </source>
</evidence>
<dbReference type="SMART" id="SM00248">
    <property type="entry name" value="ANK"/>
    <property type="match status" value="14"/>
</dbReference>
<dbReference type="PROSITE" id="PS50088">
    <property type="entry name" value="ANK_REPEAT"/>
    <property type="match status" value="5"/>
</dbReference>
<dbReference type="SUPFAM" id="SSF48403">
    <property type="entry name" value="Ankyrin repeat"/>
    <property type="match status" value="3"/>
</dbReference>
<evidence type="ECO:0000313" key="5">
    <source>
        <dbReference type="Proteomes" id="UP001201549"/>
    </source>
</evidence>
<dbReference type="Proteomes" id="UP001201549">
    <property type="component" value="Unassembled WGS sequence"/>
</dbReference>
<feature type="repeat" description="ANK" evidence="3">
    <location>
        <begin position="140"/>
        <end position="176"/>
    </location>
</feature>
<keyword evidence="1" id="KW-0677">Repeat</keyword>
<dbReference type="InterPro" id="IPR036770">
    <property type="entry name" value="Ankyrin_rpt-contain_sf"/>
</dbReference>
<dbReference type="RefSeq" id="WP_238895283.1">
    <property type="nucleotide sequence ID" value="NZ_JAKOGG010000003.1"/>
</dbReference>
<evidence type="ECO:0000313" key="4">
    <source>
        <dbReference type="EMBL" id="MCS4555871.1"/>
    </source>
</evidence>
<dbReference type="PANTHER" id="PTHR24198">
    <property type="entry name" value="ANKYRIN REPEAT AND PROTEIN KINASE DOMAIN-CONTAINING PROTEIN"/>
    <property type="match status" value="1"/>
</dbReference>
<name>A0ABT2FKW9_9GAMM</name>
<dbReference type="PROSITE" id="PS50297">
    <property type="entry name" value="ANK_REP_REGION"/>
    <property type="match status" value="2"/>
</dbReference>
<reference evidence="5" key="1">
    <citation type="submission" date="2023-07" db="EMBL/GenBank/DDBJ databases">
        <title>Shewanella mangrovi sp. nov., an acetaldehyde- degrading bacterium isolated from mangrove sediment.</title>
        <authorList>
            <person name="Liu Y."/>
        </authorList>
    </citation>
    <scope>NUCLEOTIDE SEQUENCE [LARGE SCALE GENOMIC DNA]</scope>
    <source>
        <strain evidence="5">C32</strain>
    </source>
</reference>
<dbReference type="EMBL" id="JAKOGG010000003">
    <property type="protein sequence ID" value="MCS4555871.1"/>
    <property type="molecule type" value="Genomic_DNA"/>
</dbReference>
<accession>A0ABT2FKW9</accession>
<dbReference type="Gene3D" id="1.25.40.20">
    <property type="entry name" value="Ankyrin repeat-containing domain"/>
    <property type="match status" value="5"/>
</dbReference>
<proteinExistence type="predicted"/>
<keyword evidence="5" id="KW-1185">Reference proteome</keyword>
<evidence type="ECO:0000256" key="3">
    <source>
        <dbReference type="PROSITE-ProRule" id="PRU00023"/>
    </source>
</evidence>
<feature type="repeat" description="ANK" evidence="3">
    <location>
        <begin position="804"/>
        <end position="836"/>
    </location>
</feature>
<dbReference type="Pfam" id="PF00023">
    <property type="entry name" value="Ank"/>
    <property type="match status" value="1"/>
</dbReference>
<feature type="repeat" description="ANK" evidence="3">
    <location>
        <begin position="103"/>
        <end position="137"/>
    </location>
</feature>
<comment type="caution">
    <text evidence="4">The sequence shown here is derived from an EMBL/GenBank/DDBJ whole genome shotgun (WGS) entry which is preliminary data.</text>
</comment>
<evidence type="ECO:0000256" key="1">
    <source>
        <dbReference type="ARBA" id="ARBA00022737"/>
    </source>
</evidence>
<keyword evidence="2 3" id="KW-0040">ANK repeat</keyword>
<feature type="repeat" description="ANK" evidence="3">
    <location>
        <begin position="999"/>
        <end position="1031"/>
    </location>
</feature>
<sequence>MLFTPFSTLISLIRGGNVSSLSTMLSFEKNYHATDEDGRGLLYYAIHHTQAEIAAMLLEAGVDPASGAERPGQPVMEHVVASLSQRLLRLFLAHGETLPKYIDGLPVLHYVLQFKEVRRDYLQALLEFGVDINEIDARNTGLTALAFYIGNDDVMPQPRMVRTLIELGADVNLGNKQTDTPLCQMLTNPLLADSHSMDEPRRVAIPFILQELLDTGDLQVREPESPAEGFDSLPTIALKNKRFNTFLTLLELEVAIPKFELEDLTPYFNFNNFPTEEMRMNLLALNAQYQVGLPLGILLHRKRDYLNVISSQPDGAPILDMYFTELVVATNVEFDLKQRCLTVLLHKGVNIDVTTKWYGRQLTSLQILICGYDELPEADLLVSWLLEHGAALESHGHSAFLFAVWYQRIALASMLADRGADLFYQEQDKSTLFTKLFTRNFHGKKYSAEELTDTLPKLSRLYQSHGAELPLDTPFYYNMSRNDSMTDCRTLAHLTVNISGDYVFMMLARALLQVGWDINKRVKPDSVGNLITYWCLNAKAGDDISPLLEQLPELDVESDEAGPLLREAISNKVALPTLRCLLARCTDVNRLYKRHPTDEKIISEALTLLLMVLDWHNGDSAMALTSLLLEMGADPNITLQRELVPGAGDADLFRWELSALETATRGDNLDVVELLLDNGADPHQPISGNGEHYVHFLMNSRSGLSQERVLEYLQLLQRKGMLDVTERNEATKATPLVFASVNSRLLWMRYLLDLGADPSASGGWPPQSCLHKVIDYETTEPQRRLTGLKMLLDAGADINAVDEDGDSPLHLAAALGENLVVAELLGRGANVDMYNEQGNTPLIRALMNNRAVDIEIDSELPEEEQLALQAAEKMQTLNLLVTGGANVNLASQKEGFTPLMLALYRPQLALVPHLIKLGASLATQGEGPSLIWFALRYTGHEAQQLLLQYLNLEEVANTVEADGDNLLHAVAQHADFELASSWFTLLQQQFKVPYQANNWGMTPLHLAAYQGNVAIVKAALSQGHDVNHSDERGNTPLHFATFFRGDEQHYEACVKPVIMALVLGGADPLALNEQGQSPLEVAKERQMADCVGMMQLAAARGPVN</sequence>
<dbReference type="PANTHER" id="PTHR24198:SF188">
    <property type="entry name" value="ANKYRIN REPEAT DOMAIN 55"/>
    <property type="match status" value="1"/>
</dbReference>
<gene>
    <name evidence="4" type="ORF">L9G74_05415</name>
</gene>